<dbReference type="GO" id="GO:0006508">
    <property type="term" value="P:proteolysis"/>
    <property type="evidence" value="ECO:0007669"/>
    <property type="project" value="InterPro"/>
</dbReference>
<dbReference type="PROSITE" id="PS51700">
    <property type="entry name" value="SEPARIN"/>
    <property type="match status" value="1"/>
</dbReference>
<dbReference type="InterPro" id="IPR011990">
    <property type="entry name" value="TPR-like_helical_dom_sf"/>
</dbReference>
<dbReference type="STRING" id="5786.F0ZSA5"/>
<dbReference type="PANTHER" id="PTHR12792">
    <property type="entry name" value="EXTRA SPINDLE POLES 1-RELATED"/>
    <property type="match status" value="1"/>
</dbReference>
<dbReference type="InterPro" id="IPR005314">
    <property type="entry name" value="Peptidase_C50"/>
</dbReference>
<dbReference type="GO" id="GO:0051307">
    <property type="term" value="P:meiotic chromosome separation"/>
    <property type="evidence" value="ECO:0000318"/>
    <property type="project" value="GO_Central"/>
</dbReference>
<feature type="coiled-coil region" evidence="5">
    <location>
        <begin position="1660"/>
        <end position="1715"/>
    </location>
</feature>
<comment type="catalytic activity">
    <reaction evidence="1">
        <text>All bonds known to be hydrolyzed by this endopeptidase have arginine in P1 and an acidic residue in P4. P6 is often occupied by an acidic residue or by a hydroxy-amino-acid residue, the phosphorylation of which enhances cleavage.</text>
        <dbReference type="EC" id="3.4.22.49"/>
    </reaction>
</comment>
<keyword evidence="9" id="KW-1185">Reference proteome</keyword>
<name>F0ZSA5_DICPU</name>
<feature type="coiled-coil region" evidence="5">
    <location>
        <begin position="1361"/>
        <end position="1391"/>
    </location>
</feature>
<evidence type="ECO:0000256" key="2">
    <source>
        <dbReference type="ARBA" id="ARBA00012489"/>
    </source>
</evidence>
<dbReference type="InterPro" id="IPR030397">
    <property type="entry name" value="SEPARIN_core_dom"/>
</dbReference>
<dbReference type="FunCoup" id="F0ZSA5">
    <property type="interactions" value="584"/>
</dbReference>
<gene>
    <name evidence="8" type="ORF">DICPUDRAFT_49103</name>
</gene>
<reference evidence="9" key="1">
    <citation type="journal article" date="2011" name="Genome Biol.">
        <title>Comparative genomics of the social amoebae Dictyostelium discoideum and Dictyostelium purpureum.</title>
        <authorList>
            <consortium name="US DOE Joint Genome Institute (JGI-PGF)"/>
            <person name="Sucgang R."/>
            <person name="Kuo A."/>
            <person name="Tian X."/>
            <person name="Salerno W."/>
            <person name="Parikh A."/>
            <person name="Feasley C.L."/>
            <person name="Dalin E."/>
            <person name="Tu H."/>
            <person name="Huang E."/>
            <person name="Barry K."/>
            <person name="Lindquist E."/>
            <person name="Shapiro H."/>
            <person name="Bruce D."/>
            <person name="Schmutz J."/>
            <person name="Salamov A."/>
            <person name="Fey P."/>
            <person name="Gaudet P."/>
            <person name="Anjard C."/>
            <person name="Babu M.M."/>
            <person name="Basu S."/>
            <person name="Bushmanova Y."/>
            <person name="van der Wel H."/>
            <person name="Katoh-Kurasawa M."/>
            <person name="Dinh C."/>
            <person name="Coutinho P.M."/>
            <person name="Saito T."/>
            <person name="Elias M."/>
            <person name="Schaap P."/>
            <person name="Kay R.R."/>
            <person name="Henrissat B."/>
            <person name="Eichinger L."/>
            <person name="Rivero F."/>
            <person name="Putnam N.H."/>
            <person name="West C.M."/>
            <person name="Loomis W.F."/>
            <person name="Chisholm R.L."/>
            <person name="Shaulsky G."/>
            <person name="Strassmann J.E."/>
            <person name="Queller D.C."/>
            <person name="Kuspa A."/>
            <person name="Grigoriev I.V."/>
        </authorList>
    </citation>
    <scope>NUCLEOTIDE SEQUENCE [LARGE SCALE GENOMIC DNA]</scope>
    <source>
        <strain evidence="9">QSDP1</strain>
    </source>
</reference>
<proteinExistence type="predicted"/>
<feature type="compositionally biased region" description="Low complexity" evidence="6">
    <location>
        <begin position="1152"/>
        <end position="1177"/>
    </location>
</feature>
<dbReference type="EC" id="3.4.22.49" evidence="2"/>
<dbReference type="Proteomes" id="UP000001064">
    <property type="component" value="Unassembled WGS sequence"/>
</dbReference>
<evidence type="ECO:0000313" key="9">
    <source>
        <dbReference type="Proteomes" id="UP000001064"/>
    </source>
</evidence>
<keyword evidence="4" id="KW-0159">Chromosome partition</keyword>
<evidence type="ECO:0000256" key="1">
    <source>
        <dbReference type="ARBA" id="ARBA00000451"/>
    </source>
</evidence>
<dbReference type="InParanoid" id="F0ZSA5"/>
<evidence type="ECO:0000256" key="3">
    <source>
        <dbReference type="ARBA" id="ARBA00022801"/>
    </source>
</evidence>
<dbReference type="OrthoDB" id="10255632at2759"/>
<dbReference type="OMA" id="HEALFIK"/>
<dbReference type="EMBL" id="GL871154">
    <property type="protein sequence ID" value="EGC33173.1"/>
    <property type="molecule type" value="Genomic_DNA"/>
</dbReference>
<protein>
    <recommendedName>
        <fullName evidence="2">separase</fullName>
        <ecNumber evidence="2">3.4.22.49</ecNumber>
    </recommendedName>
</protein>
<dbReference type="PANTHER" id="PTHR12792:SF0">
    <property type="entry name" value="SEPARIN"/>
    <property type="match status" value="1"/>
</dbReference>
<evidence type="ECO:0000259" key="7">
    <source>
        <dbReference type="PROSITE" id="PS51700"/>
    </source>
</evidence>
<evidence type="ECO:0000256" key="5">
    <source>
        <dbReference type="SAM" id="Coils"/>
    </source>
</evidence>
<keyword evidence="5" id="KW-0175">Coiled coil</keyword>
<dbReference type="GO" id="GO:0005634">
    <property type="term" value="C:nucleus"/>
    <property type="evidence" value="ECO:0000318"/>
    <property type="project" value="GO_Central"/>
</dbReference>
<sequence>MSTKIEEILQIIENKDEFQKLIQTRKNDYEKLQQEILLIINNVLEEYMDKKDGKSLLLILDRINKVLNELFTKRVLFKDGLSIVLESQVLMLKQLSQWPVTKNSCSLHKKWILIGGVFAEQKMLQRCIESMNEFLKILPVVQKTYPDSEFDYFEKTTVHAMFTKLQCFEDLKLLQQPPNSPLFQHFIESYKQWFQCRFEVVDKPNIYHDALFVKFYNRTVYILQRYKSPEDNLLPKDIRDSIILHCSFLAWSSLSKTFSPHRFFDRLLVFLLAVHKKNYYIEPNCWKILQDILNIIKSNLFSSMITQPTLDPLFIASLSVISNWAIELKNYQFLNELVDIQSEYIKSKKENREVIKYFQTEIIILQLYFWTNKTLVLANKIKQQKQQDDSNNPEMERELHKTLLMIHQLTEKALMNTEFLIDNTNSMLLVDSKFIYFKILGLLLQSLIEQGLMSTFKEKQFKIEISQQIQLFNQYYLLMPSLVIKWMQSFQQSQKLLPVNKMNPANVLYIDDFLKSYSYSLYEYFKRFQGVIPDDFKSQFNDINRDLLTISLEFCSGNGLEELSSFFYNIGTHFYKLTQPHDYQLAIFYLEGSIKLLDKSMLVIKSKPASNSPALVAANALAIEQHYESLSSSFFYLSQVYLKVKNYLKSHHYAVESIKSFLRDKKSFTEVIHNNTTSSKRRSIQEILRNLAFTQLHLFNQTQKTKSNYSDLLFINDIVSIDNKSFNLDFKIQLYDMALLNFTNIINEINGHQLLYIQIDKILNALPIESHPILHGRFLMEKAKVLRFYNPEQNDIESVFQQSIDFIKTTNLASDQPFESAIFNELAKVHFWRAITFVELHQNQCKDIIKYLSSDQEEQKLKSNTPYHHESESELFVYTSSTSICNFIKATDQNRFRSPIGSENSIISKEFKLSLNLWCKLLESLVKPPATATIPQQKSNSNEPYIIENLKSFISPHTTISLLYNMADIYSFEGDYVSSIFALKLVVGFVKCLFSCGSLCYLTEISKCYNLISSHFLELNNISKSKYYLELNERLIKSYQPILINEKLESFQLNYSIHSYELKYYLNPSDDTVCNEIINLYNQCLKQIETNYKSFDISIFMKISKTVSNIYVSQTNSAMAFVVSDKLIQCIFTAMPIESIDLLKEQKKELKQQQQQQPQTPNRQNQSPSSSSSTQPTKEMFSLLPVTSSKWASLKICLDSLLHISSIFELRGRPKEAQYYYERGLLIGIIYGSIKVTCEFLVEIGELFYSKQNYVDSKINLELVLFLISRHSSKTGVIEPSLQKPSILSNMLLGDLYRKQTIISKSKLHYKKSLSHIKNLYNDENQLLSKFNNLLNITNDSTPKEARLIKLLSSKSTAAAANSLVKSKSNLKQQLQQQQQQQQLMQQLEQDEQTNVIDQIIDSTAWDNKGFLNIEEIKNHLSSLELRIKGKIIKLLIAQKKYDSAIDSLEQLIQSRDSDPEHKYCNDITLSILEFHLGRAYYLSVDSDYKDKIWSRTISVNNFKVHPSISSARELLLRSFDRVGKYNLIKLNSLICKFLALTTGQLLPFVTCHFINLSIGIKAKHDMQSILHYQKSEKVMKNQDHLLSTKESLFSWNGGIDIPNQLGDITFTNKLKKIYSTDLPTDWSTCSLTFEDGHFIICKLVSNQIPILIRSKIPLLNNETNSNKLFSEEINKQEEEKEDCNDSKFIDKEDLEEEEEMEMELEEDCDSTDTEEFENVNYIKSSKAMSIVSSASNVKIESSYLNHGDNLSEESEEEKEIDEVGENLIYKYNILDKIRGNLKVIESENLFNNKENTPNDNGDSRKAWFYKRKTLEFEIGKVLSLVDSLFGPWKTLLIGSLVNQQVKERYEQTRDSLMEIINNQLFIESSNKKTKGIKKFDSVLFDCLFYGFPILSQRAITDGIIELMEYPTLDQNASTLDGHPNFQSIIEIYNLLSSECKKCYPSNTFSLFTSNSNQVLSTSPPTTPLANFSAPSMTEFLSQEKQPIVLIVDKYLHSIPFESMEPLGQLSLYRLPSFTFQRYLCYDQQSNSFSKKMPVIDPKSVFYLLNPNGGLKETEEYFSPYFKKKFPEWSGIIGQTPNKQQYKSALENHDIFFYMGHGSGEQYFRGDRIQKLEKCSVAVLMGCKSGHLEEQGEFEPTGVILDFLLAGSKGVIGNVFDVPTSDCDRLTKSFLNKWFLDLKKNECQPMSIDISLAISMARKSCEWKYLVGGSCIVYGIPIILKSFK</sequence>
<evidence type="ECO:0000256" key="6">
    <source>
        <dbReference type="SAM" id="MobiDB-lite"/>
    </source>
</evidence>
<dbReference type="GeneID" id="10504649"/>
<dbReference type="VEuPathDB" id="AmoebaDB:DICPUDRAFT_49103"/>
<dbReference type="GO" id="GO:0005737">
    <property type="term" value="C:cytoplasm"/>
    <property type="evidence" value="ECO:0000318"/>
    <property type="project" value="GO_Central"/>
</dbReference>
<evidence type="ECO:0000313" key="8">
    <source>
        <dbReference type="EMBL" id="EGC33173.1"/>
    </source>
</evidence>
<dbReference type="RefSeq" id="XP_003290293.1">
    <property type="nucleotide sequence ID" value="XM_003290245.1"/>
</dbReference>
<dbReference type="GO" id="GO:0004197">
    <property type="term" value="F:cysteine-type endopeptidase activity"/>
    <property type="evidence" value="ECO:0000318"/>
    <property type="project" value="GO_Central"/>
</dbReference>
<organism evidence="8 9">
    <name type="scientific">Dictyostelium purpureum</name>
    <name type="common">Slime mold</name>
    <dbReference type="NCBI Taxonomy" id="5786"/>
    <lineage>
        <taxon>Eukaryota</taxon>
        <taxon>Amoebozoa</taxon>
        <taxon>Evosea</taxon>
        <taxon>Eumycetozoa</taxon>
        <taxon>Dictyostelia</taxon>
        <taxon>Dictyosteliales</taxon>
        <taxon>Dictyosteliaceae</taxon>
        <taxon>Dictyostelium</taxon>
    </lineage>
</organism>
<evidence type="ECO:0000256" key="4">
    <source>
        <dbReference type="ARBA" id="ARBA00022829"/>
    </source>
</evidence>
<dbReference type="KEGG" id="dpp:DICPUDRAFT_49103"/>
<accession>F0ZSA5</accession>
<dbReference type="eggNOG" id="KOG1849">
    <property type="taxonomic scope" value="Eukaryota"/>
</dbReference>
<dbReference type="Pfam" id="PF03568">
    <property type="entry name" value="Separin_C"/>
    <property type="match status" value="1"/>
</dbReference>
<feature type="region of interest" description="Disordered" evidence="6">
    <location>
        <begin position="1150"/>
        <end position="1177"/>
    </location>
</feature>
<dbReference type="SUPFAM" id="SSF48452">
    <property type="entry name" value="TPR-like"/>
    <property type="match status" value="1"/>
</dbReference>
<feature type="domain" description="Peptidase C50" evidence="7">
    <location>
        <begin position="2042"/>
        <end position="2138"/>
    </location>
</feature>
<dbReference type="GO" id="GO:0072686">
    <property type="term" value="C:mitotic spindle"/>
    <property type="evidence" value="ECO:0000318"/>
    <property type="project" value="GO_Central"/>
</dbReference>
<keyword evidence="3" id="KW-0378">Hydrolase</keyword>